<gene>
    <name evidence="6" type="ORF">GSBLH_T00006999001</name>
</gene>
<dbReference type="EMBL" id="FN668639">
    <property type="protein sequence ID" value="CBK20907.2"/>
    <property type="molecule type" value="Genomic_DNA"/>
</dbReference>
<evidence type="ECO:0000256" key="2">
    <source>
        <dbReference type="ARBA" id="ARBA00022771"/>
    </source>
</evidence>
<dbReference type="InParanoid" id="D8LXB2"/>
<dbReference type="GO" id="GO:0008270">
    <property type="term" value="F:zinc ion binding"/>
    <property type="evidence" value="ECO:0007669"/>
    <property type="project" value="UniProtKB-KW"/>
</dbReference>
<dbReference type="InterPro" id="IPR011011">
    <property type="entry name" value="Znf_FYVE_PHD"/>
</dbReference>
<sequence>MQSSPASGSPDPTKSTFIVPENLEEVLTTYYQSVNPEKVNSVDVDPSTDTQVRSILESYKGEEDQLYQRLVNKYGKEPWPLRSPSTPSVLGDLPDRLQSLRESVYSALTDFVNDQSTELPPCAHCESLHAQLRHRNEQLSSLKQSLARSKLAHLHASIPSPLLDDPSEDPSDAVSVISEAVPAGESLLEPFSHGQFVAEQFAEAIHVLAPLCETPASMEAFLCALAVEDLEFLRSVAVEGVRTKPWKRDGESGACTLCGKTFGSFYRRHHCRLCGDVFCNKCCGSTLSVRSLGENKVGLERMDDG</sequence>
<reference evidence="6" key="1">
    <citation type="submission" date="2010-02" db="EMBL/GenBank/DDBJ databases">
        <title>Sequencing and annotation of the Blastocystis hominis genome.</title>
        <authorList>
            <person name="Wincker P."/>
        </authorList>
    </citation>
    <scope>NUCLEOTIDE SEQUENCE</scope>
    <source>
        <strain evidence="6">Singapore isolate B</strain>
    </source>
</reference>
<dbReference type="SMART" id="SM00064">
    <property type="entry name" value="FYVE"/>
    <property type="match status" value="1"/>
</dbReference>
<dbReference type="OrthoDB" id="660555at2759"/>
<evidence type="ECO:0000313" key="6">
    <source>
        <dbReference type="EMBL" id="CBK20907.2"/>
    </source>
</evidence>
<dbReference type="InterPro" id="IPR013083">
    <property type="entry name" value="Znf_RING/FYVE/PHD"/>
</dbReference>
<dbReference type="InterPro" id="IPR000306">
    <property type="entry name" value="Znf_FYVE"/>
</dbReference>
<evidence type="ECO:0000256" key="3">
    <source>
        <dbReference type="ARBA" id="ARBA00022833"/>
    </source>
</evidence>
<evidence type="ECO:0000313" key="7">
    <source>
        <dbReference type="Proteomes" id="UP000008312"/>
    </source>
</evidence>
<proteinExistence type="predicted"/>
<evidence type="ECO:0000259" key="5">
    <source>
        <dbReference type="PROSITE" id="PS50178"/>
    </source>
</evidence>
<keyword evidence="2 4" id="KW-0863">Zinc-finger</keyword>
<evidence type="ECO:0000256" key="4">
    <source>
        <dbReference type="PROSITE-ProRule" id="PRU00091"/>
    </source>
</evidence>
<dbReference type="RefSeq" id="XP_012894955.1">
    <property type="nucleotide sequence ID" value="XM_013039501.1"/>
</dbReference>
<keyword evidence="3" id="KW-0862">Zinc</keyword>
<dbReference type="PANTHER" id="PTHR39490">
    <property type="entry name" value="ARRESTIN DOMAIN-CONTAINING PROTEIN D"/>
    <property type="match status" value="1"/>
</dbReference>
<organism evidence="6">
    <name type="scientific">Blastocystis hominis</name>
    <dbReference type="NCBI Taxonomy" id="12968"/>
    <lineage>
        <taxon>Eukaryota</taxon>
        <taxon>Sar</taxon>
        <taxon>Stramenopiles</taxon>
        <taxon>Bigyra</taxon>
        <taxon>Opalozoa</taxon>
        <taxon>Opalinata</taxon>
        <taxon>Blastocystidae</taxon>
        <taxon>Blastocystis</taxon>
    </lineage>
</organism>
<name>D8LXB2_BLAHO</name>
<feature type="domain" description="FYVE-type" evidence="5">
    <location>
        <begin position="249"/>
        <end position="296"/>
    </location>
</feature>
<dbReference type="SUPFAM" id="SSF57903">
    <property type="entry name" value="FYVE/PHD zinc finger"/>
    <property type="match status" value="1"/>
</dbReference>
<dbReference type="PROSITE" id="PS50178">
    <property type="entry name" value="ZF_FYVE"/>
    <property type="match status" value="1"/>
</dbReference>
<evidence type="ECO:0000256" key="1">
    <source>
        <dbReference type="ARBA" id="ARBA00022723"/>
    </source>
</evidence>
<dbReference type="Proteomes" id="UP000008312">
    <property type="component" value="Unassembled WGS sequence"/>
</dbReference>
<accession>D8LXB2</accession>
<dbReference type="InterPro" id="IPR017455">
    <property type="entry name" value="Znf_FYVE-rel"/>
</dbReference>
<dbReference type="AlphaFoldDB" id="D8LXB2"/>
<dbReference type="Gene3D" id="3.30.40.10">
    <property type="entry name" value="Zinc/RING finger domain, C3HC4 (zinc finger)"/>
    <property type="match status" value="1"/>
</dbReference>
<keyword evidence="1" id="KW-0479">Metal-binding</keyword>
<protein>
    <recommendedName>
        <fullName evidence="5">FYVE-type domain-containing protein</fullName>
    </recommendedName>
</protein>
<dbReference type="PANTHER" id="PTHR39490:SF8">
    <property type="entry name" value="ZINC FINGER FYVE DOMAIN-CONTAINING PROTEIN 21"/>
    <property type="match status" value="1"/>
</dbReference>
<dbReference type="InterPro" id="IPR052113">
    <property type="entry name" value="FYVE-type_Zinc_Finger"/>
</dbReference>
<keyword evidence="7" id="KW-1185">Reference proteome</keyword>
<dbReference type="GeneID" id="24923123"/>
<dbReference type="Pfam" id="PF01363">
    <property type="entry name" value="FYVE"/>
    <property type="match status" value="1"/>
</dbReference>